<dbReference type="AlphaFoldDB" id="A0A1G6EL69"/>
<keyword evidence="3" id="KW-1003">Cell membrane</keyword>
<evidence type="ECO:0000256" key="6">
    <source>
        <dbReference type="ARBA" id="ARBA00022840"/>
    </source>
</evidence>
<feature type="transmembrane region" description="Helical" evidence="10">
    <location>
        <begin position="265"/>
        <end position="286"/>
    </location>
</feature>
<keyword evidence="5" id="KW-0547">Nucleotide-binding</keyword>
<evidence type="ECO:0000313" key="13">
    <source>
        <dbReference type="EMBL" id="SDB58042.1"/>
    </source>
</evidence>
<evidence type="ECO:0000256" key="1">
    <source>
        <dbReference type="ARBA" id="ARBA00004651"/>
    </source>
</evidence>
<dbReference type="InterPro" id="IPR036640">
    <property type="entry name" value="ABC1_TM_sf"/>
</dbReference>
<dbReference type="SUPFAM" id="SSF52540">
    <property type="entry name" value="P-loop containing nucleoside triphosphate hydrolases"/>
    <property type="match status" value="1"/>
</dbReference>
<dbReference type="PROSITE" id="PS50893">
    <property type="entry name" value="ABC_TRANSPORTER_2"/>
    <property type="match status" value="1"/>
</dbReference>
<evidence type="ECO:0000256" key="9">
    <source>
        <dbReference type="SAM" id="MobiDB-lite"/>
    </source>
</evidence>
<reference evidence="13 14" key="1">
    <citation type="submission" date="2016-10" db="EMBL/GenBank/DDBJ databases">
        <authorList>
            <person name="de Groot N.N."/>
        </authorList>
    </citation>
    <scope>NUCLEOTIDE SEQUENCE [LARGE SCALE GENOMIC DNA]</scope>
    <source>
        <strain evidence="13 14">ASO4-2</strain>
    </source>
</reference>
<dbReference type="SMART" id="SM00382">
    <property type="entry name" value="AAA"/>
    <property type="match status" value="1"/>
</dbReference>
<feature type="transmembrane region" description="Helical" evidence="10">
    <location>
        <begin position="146"/>
        <end position="171"/>
    </location>
</feature>
<feature type="domain" description="ABC transmembrane type-1" evidence="12">
    <location>
        <begin position="58"/>
        <end position="320"/>
    </location>
</feature>
<feature type="region of interest" description="Disordered" evidence="9">
    <location>
        <begin position="601"/>
        <end position="638"/>
    </location>
</feature>
<dbReference type="FunFam" id="3.40.50.300:FF:000221">
    <property type="entry name" value="Multidrug ABC transporter ATP-binding protein"/>
    <property type="match status" value="1"/>
</dbReference>
<feature type="transmembrane region" description="Helical" evidence="10">
    <location>
        <begin position="74"/>
        <end position="95"/>
    </location>
</feature>
<dbReference type="PANTHER" id="PTHR24221">
    <property type="entry name" value="ATP-BINDING CASSETTE SUB-FAMILY B"/>
    <property type="match status" value="1"/>
</dbReference>
<evidence type="ECO:0000259" key="12">
    <source>
        <dbReference type="PROSITE" id="PS50929"/>
    </source>
</evidence>
<dbReference type="PROSITE" id="PS50929">
    <property type="entry name" value="ABC_TM1F"/>
    <property type="match status" value="1"/>
</dbReference>
<feature type="compositionally biased region" description="Basic and acidic residues" evidence="9">
    <location>
        <begin position="601"/>
        <end position="615"/>
    </location>
</feature>
<dbReference type="Proteomes" id="UP000198771">
    <property type="component" value="Unassembled WGS sequence"/>
</dbReference>
<keyword evidence="8 10" id="KW-0472">Membrane</keyword>
<dbReference type="EMBL" id="FMXO01000019">
    <property type="protein sequence ID" value="SDB58042.1"/>
    <property type="molecule type" value="Genomic_DNA"/>
</dbReference>
<keyword evidence="6" id="KW-0067">ATP-binding</keyword>
<dbReference type="InterPro" id="IPR017871">
    <property type="entry name" value="ABC_transporter-like_CS"/>
</dbReference>
<proteinExistence type="predicted"/>
<dbReference type="Gene3D" id="3.40.50.300">
    <property type="entry name" value="P-loop containing nucleotide triphosphate hydrolases"/>
    <property type="match status" value="1"/>
</dbReference>
<dbReference type="OrthoDB" id="9760168at2"/>
<protein>
    <submittedName>
        <fullName evidence="13">ABC-type bacteriocin/lantibiotic exporter, contains an N-terminal double-glycine peptidase domain</fullName>
    </submittedName>
</protein>
<evidence type="ECO:0000256" key="8">
    <source>
        <dbReference type="ARBA" id="ARBA00023136"/>
    </source>
</evidence>
<dbReference type="PROSITE" id="PS00211">
    <property type="entry name" value="ABC_TRANSPORTER_1"/>
    <property type="match status" value="1"/>
</dbReference>
<organism evidence="13 14">
    <name type="scientific">Desulfonatronum thiosulfatophilum</name>
    <dbReference type="NCBI Taxonomy" id="617002"/>
    <lineage>
        <taxon>Bacteria</taxon>
        <taxon>Pseudomonadati</taxon>
        <taxon>Thermodesulfobacteriota</taxon>
        <taxon>Desulfovibrionia</taxon>
        <taxon>Desulfovibrionales</taxon>
        <taxon>Desulfonatronaceae</taxon>
        <taxon>Desulfonatronum</taxon>
    </lineage>
</organism>
<evidence type="ECO:0000256" key="10">
    <source>
        <dbReference type="SAM" id="Phobius"/>
    </source>
</evidence>
<evidence type="ECO:0000313" key="14">
    <source>
        <dbReference type="Proteomes" id="UP000198771"/>
    </source>
</evidence>
<evidence type="ECO:0000256" key="3">
    <source>
        <dbReference type="ARBA" id="ARBA00022475"/>
    </source>
</evidence>
<dbReference type="GO" id="GO:0016887">
    <property type="term" value="F:ATP hydrolysis activity"/>
    <property type="evidence" value="ECO:0007669"/>
    <property type="project" value="InterPro"/>
</dbReference>
<evidence type="ECO:0000259" key="11">
    <source>
        <dbReference type="PROSITE" id="PS50893"/>
    </source>
</evidence>
<dbReference type="Gene3D" id="1.20.1560.10">
    <property type="entry name" value="ABC transporter type 1, transmembrane domain"/>
    <property type="match status" value="1"/>
</dbReference>
<evidence type="ECO:0000256" key="5">
    <source>
        <dbReference type="ARBA" id="ARBA00022741"/>
    </source>
</evidence>
<dbReference type="Pfam" id="PF00664">
    <property type="entry name" value="ABC_membrane"/>
    <property type="match status" value="1"/>
</dbReference>
<keyword evidence="2" id="KW-0813">Transport</keyword>
<evidence type="ECO:0000256" key="4">
    <source>
        <dbReference type="ARBA" id="ARBA00022692"/>
    </source>
</evidence>
<feature type="domain" description="ABC transporter" evidence="11">
    <location>
        <begin position="358"/>
        <end position="596"/>
    </location>
</feature>
<dbReference type="STRING" id="617002.SAMN05660653_02926"/>
<dbReference type="SUPFAM" id="SSF90123">
    <property type="entry name" value="ABC transporter transmembrane region"/>
    <property type="match status" value="1"/>
</dbReference>
<dbReference type="GO" id="GO:0005886">
    <property type="term" value="C:plasma membrane"/>
    <property type="evidence" value="ECO:0007669"/>
    <property type="project" value="UniProtKB-SubCell"/>
</dbReference>
<keyword evidence="7 10" id="KW-1133">Transmembrane helix</keyword>
<dbReference type="InterPro" id="IPR003593">
    <property type="entry name" value="AAA+_ATPase"/>
</dbReference>
<gene>
    <name evidence="13" type="ORF">SAMN05660653_02926</name>
</gene>
<keyword evidence="14" id="KW-1185">Reference proteome</keyword>
<keyword evidence="4 10" id="KW-0812">Transmembrane</keyword>
<dbReference type="Pfam" id="PF00005">
    <property type="entry name" value="ABC_tran"/>
    <property type="match status" value="1"/>
</dbReference>
<dbReference type="GO" id="GO:0005524">
    <property type="term" value="F:ATP binding"/>
    <property type="evidence" value="ECO:0007669"/>
    <property type="project" value="UniProtKB-KW"/>
</dbReference>
<feature type="transmembrane region" description="Helical" evidence="10">
    <location>
        <begin position="177"/>
        <end position="197"/>
    </location>
</feature>
<comment type="subcellular location">
    <subcellularLocation>
        <location evidence="1">Cell membrane</location>
        <topology evidence="1">Multi-pass membrane protein</topology>
    </subcellularLocation>
</comment>
<dbReference type="GO" id="GO:0034040">
    <property type="term" value="F:ATPase-coupled lipid transmembrane transporter activity"/>
    <property type="evidence" value="ECO:0007669"/>
    <property type="project" value="TreeGrafter"/>
</dbReference>
<accession>A0A1G6EL69</accession>
<dbReference type="InterPro" id="IPR011527">
    <property type="entry name" value="ABC1_TM_dom"/>
</dbReference>
<name>A0A1G6EL69_9BACT</name>
<sequence length="638" mass="71344">MHKFKKILSLLSRRERLKVYLLFLAMLSTALVDMLSIASVMPFMAVVTNPHVIETNQYLQMIYQRFEFTSANQFLIFIGIAVLILIVSSNLLRLVSMWFNTRFIHYCKANLSRKMLQFYMMQPYQFFLTRNTSNMGKNVLEEVSRVIYSVLQPILAIVARGTITVLIFAMLVAVDPVLALMVVLILGGSYAMIFISVRRGLDTLGKRRAQANRGRFQTASEALCGIKDLKIMGREKIFLDKFASYNRELAHTESRLAVITQAPKFALEAIGFGGIVLIVVYFLFSASQTSEIIPLLALYAFAGYRLMPALQTLFTNVTTMRFNSAALDALLEDMQEKTGALDSPLLGQVERLPIIKEIVLEKVTYSYPQAADPVLHELGLRIEANTTVGFVGATGSGKTTTVDVILGLLAPQSGQLRVDGVLLDEDLMIRWQRNIGYVPQFIYLTDDTVARNIAFGVGESDLDLEAVERAARIANLHDFVTKELPHGYQTQVGERGVRLSGGQRQRIGIARALYHDPQVLILDEATSALDNVTEEQVMKDIQSLARKKTILMIAHRLSTVRDCDTIFMLDKGRLVASGSYDDLIESNEHFRQIARRVDFDGNGKGEAREKRKTGDIEATANFPRVPGEGRGFSSEPLS</sequence>
<dbReference type="GO" id="GO:0140359">
    <property type="term" value="F:ABC-type transporter activity"/>
    <property type="evidence" value="ECO:0007669"/>
    <property type="project" value="InterPro"/>
</dbReference>
<evidence type="ECO:0000256" key="7">
    <source>
        <dbReference type="ARBA" id="ARBA00022989"/>
    </source>
</evidence>
<dbReference type="InterPro" id="IPR003439">
    <property type="entry name" value="ABC_transporter-like_ATP-bd"/>
</dbReference>
<dbReference type="InterPro" id="IPR027417">
    <property type="entry name" value="P-loop_NTPase"/>
</dbReference>
<dbReference type="PANTHER" id="PTHR24221:SF632">
    <property type="entry name" value="ATP-DEPENDENT LIPID A-CORE FLIPPASE"/>
    <property type="match status" value="1"/>
</dbReference>
<dbReference type="InterPro" id="IPR039421">
    <property type="entry name" value="Type_1_exporter"/>
</dbReference>
<evidence type="ECO:0000256" key="2">
    <source>
        <dbReference type="ARBA" id="ARBA00022448"/>
    </source>
</evidence>